<accession>A0A371Q4L2</accession>
<dbReference type="Proteomes" id="UP000262477">
    <property type="component" value="Unassembled WGS sequence"/>
</dbReference>
<dbReference type="SUPFAM" id="SSF116734">
    <property type="entry name" value="DNA methylase specificity domain"/>
    <property type="match status" value="2"/>
</dbReference>
<evidence type="ECO:0000256" key="1">
    <source>
        <dbReference type="ARBA" id="ARBA00022747"/>
    </source>
</evidence>
<dbReference type="GO" id="GO:0009307">
    <property type="term" value="P:DNA restriction-modification system"/>
    <property type="evidence" value="ECO:0007669"/>
    <property type="project" value="UniProtKB-KW"/>
</dbReference>
<evidence type="ECO:0008006" key="5">
    <source>
        <dbReference type="Google" id="ProtNLM"/>
    </source>
</evidence>
<evidence type="ECO:0000313" key="4">
    <source>
        <dbReference type="Proteomes" id="UP000262477"/>
    </source>
</evidence>
<evidence type="ECO:0000313" key="3">
    <source>
        <dbReference type="EMBL" id="REK89602.1"/>
    </source>
</evidence>
<dbReference type="AlphaFoldDB" id="A0A371Q4L2"/>
<protein>
    <recommendedName>
        <fullName evidence="5">Restriction endonuclease subunit S</fullName>
    </recommendedName>
</protein>
<name>A0A371Q4L2_STRIH</name>
<dbReference type="GO" id="GO:0003677">
    <property type="term" value="F:DNA binding"/>
    <property type="evidence" value="ECO:0007669"/>
    <property type="project" value="UniProtKB-KW"/>
</dbReference>
<dbReference type="PANTHER" id="PTHR43140">
    <property type="entry name" value="TYPE-1 RESTRICTION ENZYME ECOKI SPECIFICITY PROTEIN"/>
    <property type="match status" value="1"/>
</dbReference>
<dbReference type="CDD" id="cd17253">
    <property type="entry name" value="RMtype1_S_Eco933I-TRD2-CR2_like"/>
    <property type="match status" value="1"/>
</dbReference>
<evidence type="ECO:0000256" key="2">
    <source>
        <dbReference type="ARBA" id="ARBA00023125"/>
    </source>
</evidence>
<gene>
    <name evidence="3" type="ORF">DY245_14760</name>
</gene>
<keyword evidence="2" id="KW-0238">DNA-binding</keyword>
<comment type="caution">
    <text evidence="3">The sequence shown here is derived from an EMBL/GenBank/DDBJ whole genome shotgun (WGS) entry which is preliminary data.</text>
</comment>
<dbReference type="OrthoDB" id="3197085at2"/>
<organism evidence="3 4">
    <name type="scientific">Streptomyces inhibens</name>
    <dbReference type="NCBI Taxonomy" id="2293571"/>
    <lineage>
        <taxon>Bacteria</taxon>
        <taxon>Bacillati</taxon>
        <taxon>Actinomycetota</taxon>
        <taxon>Actinomycetes</taxon>
        <taxon>Kitasatosporales</taxon>
        <taxon>Streptomycetaceae</taxon>
        <taxon>Streptomyces</taxon>
    </lineage>
</organism>
<dbReference type="EMBL" id="QUAC01000116">
    <property type="protein sequence ID" value="REK89602.1"/>
    <property type="molecule type" value="Genomic_DNA"/>
</dbReference>
<dbReference type="InterPro" id="IPR044946">
    <property type="entry name" value="Restrct_endonuc_typeI_TRD_sf"/>
</dbReference>
<dbReference type="Gene3D" id="3.90.220.20">
    <property type="entry name" value="DNA methylase specificity domains"/>
    <property type="match status" value="2"/>
</dbReference>
<keyword evidence="4" id="KW-1185">Reference proteome</keyword>
<dbReference type="PANTHER" id="PTHR43140:SF1">
    <property type="entry name" value="TYPE I RESTRICTION ENZYME ECOKI SPECIFICITY SUBUNIT"/>
    <property type="match status" value="1"/>
</dbReference>
<dbReference type="InterPro" id="IPR051212">
    <property type="entry name" value="Type-I_RE_S_subunit"/>
</dbReference>
<sequence>MNNDLPTGWTTVRLADVLREPLVNGRSLRTRQDGFPVLRATALRPVRVDFTQTKGGDWTAHDSAPALAEPDDLLVSRASGSLALVGEGALVDAPPSPTTFPDTMIRVRVLPSLVDPRYLAHLWNSPVVRRQIEACARQGGAAIYRINHGDLAQILLPLPAPGEQARIAALVENHLARINATTTRTRRALEQADELNQTMSARASVGRLSGADRAPGDLTPAGTHDGALPFLPADWRWTRLENVADVTLGVTKNSRRQWDPADVEVPCLRVANVQRGRLALEDVHSIRLPLQRAQAARLRTGDVILTGGGDRGQLGRGWIWEEQLPDCVHQNHVFRARITGQQLHPKLLAWHANGFGRQWCERNATQVTGLASIGLGKIRMMPVPVAPAEEQQRLVALVDAHLTALQTASAAAERAVAVADRLRSNLLQQAFTGQLPDAFHPLGQQESSP</sequence>
<proteinExistence type="predicted"/>
<dbReference type="RefSeq" id="WP_128507451.1">
    <property type="nucleotide sequence ID" value="NZ_QUAC01000116.1"/>
</dbReference>
<keyword evidence="1" id="KW-0680">Restriction system</keyword>
<reference evidence="3 4" key="1">
    <citation type="submission" date="2018-08" db="EMBL/GenBank/DDBJ databases">
        <title>Streptomyces NEAU-D10 sp. nov., a novel Actinomycete isolated from soil.</title>
        <authorList>
            <person name="Jin L."/>
        </authorList>
    </citation>
    <scope>NUCLEOTIDE SEQUENCE [LARGE SCALE GENOMIC DNA]</scope>
    <source>
        <strain evidence="3 4">NEAU-D10</strain>
    </source>
</reference>